<sequence length="438" mass="44939">MGEPKPIKQGALPAGAPESYGGRDSIRRLIMSTRPEEFGGVADAYQSTGALLDQTIKELATYASRLVADGNWGGESARAMLGRMARVQSYLGTLRSQIGDIPPSVQQAGRELATAKEKFEQATQEQYYTVDTGSYISRELGNDPDADAQRFLAELNGRLADAHGTLPARLPWDPDLAAGAPYPPTPVVRDSTPVGGGIEFPDQESTRPVTGLASVDRAASPISVTPPANTFTPAAPLAASIPGTAAPLTLGTTPGQVPGLITSTGGTPSVAQLTGYPPTTGPTPTGRRPITAEPRRSPTGTGIRQSDGTPTDPKPSGRTSADGRPSDPTRSVLDEGPARPASDQARTPLGSVPHETGPSVRPGVVPVVDGTWPVTRTALSGGPTGAAAGTGGMPFMPMGGGPTGYEGAPAAAHRTVAPPPDDSGLFRPAYDPGRPVVD</sequence>
<feature type="region of interest" description="Disordered" evidence="1">
    <location>
        <begin position="398"/>
        <end position="438"/>
    </location>
</feature>
<name>A0ABW4GCR8_9ACTN</name>
<feature type="region of interest" description="Disordered" evidence="1">
    <location>
        <begin position="1"/>
        <end position="23"/>
    </location>
</feature>
<evidence type="ECO:0000313" key="2">
    <source>
        <dbReference type="EMBL" id="MFD1540614.1"/>
    </source>
</evidence>
<evidence type="ECO:0000256" key="1">
    <source>
        <dbReference type="SAM" id="MobiDB-lite"/>
    </source>
</evidence>
<feature type="region of interest" description="Disordered" evidence="1">
    <location>
        <begin position="249"/>
        <end position="366"/>
    </location>
</feature>
<feature type="compositionally biased region" description="Low complexity" evidence="1">
    <location>
        <begin position="357"/>
        <end position="366"/>
    </location>
</feature>
<evidence type="ECO:0000313" key="3">
    <source>
        <dbReference type="Proteomes" id="UP001597097"/>
    </source>
</evidence>
<feature type="compositionally biased region" description="Polar residues" evidence="1">
    <location>
        <begin position="250"/>
        <end position="272"/>
    </location>
</feature>
<feature type="compositionally biased region" description="Low complexity" evidence="1">
    <location>
        <begin position="274"/>
        <end position="289"/>
    </location>
</feature>
<comment type="caution">
    <text evidence="2">The sequence shown here is derived from an EMBL/GenBank/DDBJ whole genome shotgun (WGS) entry which is preliminary data.</text>
</comment>
<dbReference type="Proteomes" id="UP001597097">
    <property type="component" value="Unassembled WGS sequence"/>
</dbReference>
<dbReference type="RefSeq" id="WP_219527048.1">
    <property type="nucleotide sequence ID" value="NZ_JAHKRM010000001.1"/>
</dbReference>
<keyword evidence="3" id="KW-1185">Reference proteome</keyword>
<feature type="compositionally biased region" description="Polar residues" evidence="1">
    <location>
        <begin position="298"/>
        <end position="309"/>
    </location>
</feature>
<feature type="compositionally biased region" description="Basic and acidic residues" evidence="1">
    <location>
        <begin position="324"/>
        <end position="337"/>
    </location>
</feature>
<feature type="region of interest" description="Disordered" evidence="1">
    <location>
        <begin position="181"/>
        <end position="212"/>
    </location>
</feature>
<accession>A0ABW4GCR8</accession>
<gene>
    <name evidence="2" type="ORF">ACFSJ0_26405</name>
</gene>
<reference evidence="3" key="1">
    <citation type="journal article" date="2019" name="Int. J. Syst. Evol. Microbiol.">
        <title>The Global Catalogue of Microorganisms (GCM) 10K type strain sequencing project: providing services to taxonomists for standard genome sequencing and annotation.</title>
        <authorList>
            <consortium name="The Broad Institute Genomics Platform"/>
            <consortium name="The Broad Institute Genome Sequencing Center for Infectious Disease"/>
            <person name="Wu L."/>
            <person name="Ma J."/>
        </authorList>
    </citation>
    <scope>NUCLEOTIDE SEQUENCE [LARGE SCALE GENOMIC DNA]</scope>
    <source>
        <strain evidence="3">CGMCC 1.15399</strain>
    </source>
</reference>
<proteinExistence type="predicted"/>
<organism evidence="2 3">
    <name type="scientific">Nonomuraea guangzhouensis</name>
    <dbReference type="NCBI Taxonomy" id="1291555"/>
    <lineage>
        <taxon>Bacteria</taxon>
        <taxon>Bacillati</taxon>
        <taxon>Actinomycetota</taxon>
        <taxon>Actinomycetes</taxon>
        <taxon>Streptosporangiales</taxon>
        <taxon>Streptosporangiaceae</taxon>
        <taxon>Nonomuraea</taxon>
    </lineage>
</organism>
<evidence type="ECO:0008006" key="4">
    <source>
        <dbReference type="Google" id="ProtNLM"/>
    </source>
</evidence>
<dbReference type="EMBL" id="JBHUCM010000019">
    <property type="protein sequence ID" value="MFD1540614.1"/>
    <property type="molecule type" value="Genomic_DNA"/>
</dbReference>
<protein>
    <recommendedName>
        <fullName evidence="4">PPE domain-containing protein</fullName>
    </recommendedName>
</protein>